<keyword evidence="5" id="KW-1185">Reference proteome</keyword>
<dbReference type="InterPro" id="IPR027385">
    <property type="entry name" value="Beta-barrel_OMP"/>
</dbReference>
<gene>
    <name evidence="4" type="ORF">GCM10017161_18750</name>
</gene>
<comment type="caution">
    <text evidence="4">The sequence shown here is derived from an EMBL/GenBank/DDBJ whole genome shotgun (WGS) entry which is preliminary data.</text>
</comment>
<sequence>MKVWITGVMLSLGVTANTLATEYTNKTIELYGGAGIYLGSSSDSDGLASLIGARYTVTNNIKVDLSYMASGSLNVFNINSEDDKVSIEDHDAYSLTIGYFYPINKRHELFIAAGYLNADVDFIDESGIFRQTNNKNEGSYHLKAGWQMSLSNNWIFGAQVGSYELIDKSITNLYATIGYQF</sequence>
<feature type="chain" id="PRO_5037978728" description="Outer membrane protein beta-barrel domain-containing protein" evidence="2">
    <location>
        <begin position="21"/>
        <end position="181"/>
    </location>
</feature>
<evidence type="ECO:0000313" key="5">
    <source>
        <dbReference type="Proteomes" id="UP000623842"/>
    </source>
</evidence>
<evidence type="ECO:0000256" key="2">
    <source>
        <dbReference type="SAM" id="SignalP"/>
    </source>
</evidence>
<evidence type="ECO:0000256" key="1">
    <source>
        <dbReference type="ARBA" id="ARBA00022729"/>
    </source>
</evidence>
<dbReference type="EMBL" id="BNCK01000004">
    <property type="protein sequence ID" value="GHF91215.1"/>
    <property type="molecule type" value="Genomic_DNA"/>
</dbReference>
<feature type="domain" description="Outer membrane protein beta-barrel" evidence="3">
    <location>
        <begin position="8"/>
        <end position="181"/>
    </location>
</feature>
<dbReference type="RefSeq" id="WP_189769687.1">
    <property type="nucleotide sequence ID" value="NZ_BNCK01000004.1"/>
</dbReference>
<dbReference type="SUPFAM" id="SSF56925">
    <property type="entry name" value="OMPA-like"/>
    <property type="match status" value="2"/>
</dbReference>
<dbReference type="InterPro" id="IPR011250">
    <property type="entry name" value="OMP/PagP_B-barrel"/>
</dbReference>
<protein>
    <recommendedName>
        <fullName evidence="3">Outer membrane protein beta-barrel domain-containing protein</fullName>
    </recommendedName>
</protein>
<proteinExistence type="predicted"/>
<accession>A0A919BJ76</accession>
<dbReference type="Gene3D" id="2.40.160.20">
    <property type="match status" value="1"/>
</dbReference>
<name>A0A919BJ76_9GAMM</name>
<organism evidence="4 5">
    <name type="scientific">Thalassotalea marina</name>
    <dbReference type="NCBI Taxonomy" id="1673741"/>
    <lineage>
        <taxon>Bacteria</taxon>
        <taxon>Pseudomonadati</taxon>
        <taxon>Pseudomonadota</taxon>
        <taxon>Gammaproteobacteria</taxon>
        <taxon>Alteromonadales</taxon>
        <taxon>Colwelliaceae</taxon>
        <taxon>Thalassotalea</taxon>
    </lineage>
</organism>
<dbReference type="Pfam" id="PF13505">
    <property type="entry name" value="OMP_b-brl"/>
    <property type="match status" value="1"/>
</dbReference>
<dbReference type="AlphaFoldDB" id="A0A919BJ76"/>
<dbReference type="Proteomes" id="UP000623842">
    <property type="component" value="Unassembled WGS sequence"/>
</dbReference>
<feature type="signal peptide" evidence="2">
    <location>
        <begin position="1"/>
        <end position="20"/>
    </location>
</feature>
<evidence type="ECO:0000313" key="4">
    <source>
        <dbReference type="EMBL" id="GHF91215.1"/>
    </source>
</evidence>
<reference evidence="4" key="2">
    <citation type="submission" date="2020-09" db="EMBL/GenBank/DDBJ databases">
        <authorList>
            <person name="Sun Q."/>
            <person name="Kim S."/>
        </authorList>
    </citation>
    <scope>NUCLEOTIDE SEQUENCE</scope>
    <source>
        <strain evidence="4">KCTC 42731</strain>
    </source>
</reference>
<reference evidence="4" key="1">
    <citation type="journal article" date="2014" name="Int. J. Syst. Evol. Microbiol.">
        <title>Complete genome sequence of Corynebacterium casei LMG S-19264T (=DSM 44701T), isolated from a smear-ripened cheese.</title>
        <authorList>
            <consortium name="US DOE Joint Genome Institute (JGI-PGF)"/>
            <person name="Walter F."/>
            <person name="Albersmeier A."/>
            <person name="Kalinowski J."/>
            <person name="Ruckert C."/>
        </authorList>
    </citation>
    <scope>NUCLEOTIDE SEQUENCE</scope>
    <source>
        <strain evidence="4">KCTC 42731</strain>
    </source>
</reference>
<evidence type="ECO:0000259" key="3">
    <source>
        <dbReference type="Pfam" id="PF13505"/>
    </source>
</evidence>
<keyword evidence="1 2" id="KW-0732">Signal</keyword>